<dbReference type="Pfam" id="PF16344">
    <property type="entry name" value="FecR_C"/>
    <property type="match status" value="1"/>
</dbReference>
<reference evidence="4" key="1">
    <citation type="submission" date="2018-11" db="EMBL/GenBank/DDBJ databases">
        <title>Chitinophaga lutea sp.nov., isolate from arsenic contaminated soil.</title>
        <authorList>
            <person name="Zong Y."/>
        </authorList>
    </citation>
    <scope>NUCLEOTIDE SEQUENCE [LARGE SCALE GENOMIC DNA]</scope>
    <source>
        <strain evidence="4">YLT18</strain>
    </source>
</reference>
<evidence type="ECO:0000313" key="4">
    <source>
        <dbReference type="Proteomes" id="UP000279089"/>
    </source>
</evidence>
<dbReference type="EMBL" id="RMBX01000010">
    <property type="protein sequence ID" value="RPD39610.1"/>
    <property type="molecule type" value="Genomic_DNA"/>
</dbReference>
<accession>A0A3N4MHP5</accession>
<gene>
    <name evidence="3" type="ORF">EG028_18355</name>
</gene>
<evidence type="ECO:0000313" key="3">
    <source>
        <dbReference type="EMBL" id="RPD39610.1"/>
    </source>
</evidence>
<dbReference type="GO" id="GO:0016989">
    <property type="term" value="F:sigma factor antagonist activity"/>
    <property type="evidence" value="ECO:0007669"/>
    <property type="project" value="TreeGrafter"/>
</dbReference>
<dbReference type="Proteomes" id="UP000279089">
    <property type="component" value="Unassembled WGS sequence"/>
</dbReference>
<dbReference type="RefSeq" id="WP_120515749.1">
    <property type="nucleotide sequence ID" value="NZ_QXZY01000004.1"/>
</dbReference>
<dbReference type="Pfam" id="PF04773">
    <property type="entry name" value="FecR"/>
    <property type="match status" value="1"/>
</dbReference>
<dbReference type="FunFam" id="2.60.120.1440:FF:000001">
    <property type="entry name" value="Putative anti-sigma factor"/>
    <property type="match status" value="1"/>
</dbReference>
<protein>
    <submittedName>
        <fullName evidence="3">FecR family protein</fullName>
    </submittedName>
</protein>
<dbReference type="PANTHER" id="PTHR30273:SF2">
    <property type="entry name" value="PROTEIN FECR"/>
    <property type="match status" value="1"/>
</dbReference>
<feature type="domain" description="Protein FecR C-terminal" evidence="2">
    <location>
        <begin position="322"/>
        <end position="387"/>
    </location>
</feature>
<comment type="caution">
    <text evidence="3">The sequence shown here is derived from an EMBL/GenBank/DDBJ whole genome shotgun (WGS) entry which is preliminary data.</text>
</comment>
<dbReference type="InterPro" id="IPR006860">
    <property type="entry name" value="FecR"/>
</dbReference>
<evidence type="ECO:0000259" key="2">
    <source>
        <dbReference type="Pfam" id="PF16344"/>
    </source>
</evidence>
<sequence length="389" mass="42898">MTTPQRIAELLKKAADHTATAEELQELADFVQHDPSGERALEMEALLRKDAAPRQAYDQAHWNKLADQILEADRPQPAKIIPWRSRAWAAAVVLLLVSSTTYWLLRRPAAVKEPVLASQPQKDIAPGGNKAVLTLGDGTEISLDSAGNGILAQQGNTKVIKTRNGELQYDAPQHGGQMVFNKIATPRGGQYTITLPDGSRVWLNASSSLRYPAVFSGRSRVVELKGEAYFEVSKQAGQSFVVKVEEMEVKVLGTHFNIMAYDDEPALKTTLLEGAVEVKKADVVRTLKPGQGASLHRQSGTLELLPEVNTEEAVAWKNGFIQFEGNDIRSVMRQVARWYDVEVVYKGNVPAHFRGIVPRNVPVSQVLKILELTGEVHFEIGDRQIIVSP</sequence>
<dbReference type="Gene3D" id="3.55.50.30">
    <property type="match status" value="1"/>
</dbReference>
<feature type="domain" description="FecR protein" evidence="1">
    <location>
        <begin position="182"/>
        <end position="277"/>
    </location>
</feature>
<dbReference type="PANTHER" id="PTHR30273">
    <property type="entry name" value="PERIPLASMIC SIGNAL SENSOR AND SIGMA FACTOR ACTIVATOR FECR-RELATED"/>
    <property type="match status" value="1"/>
</dbReference>
<evidence type="ECO:0000259" key="1">
    <source>
        <dbReference type="Pfam" id="PF04773"/>
    </source>
</evidence>
<dbReference type="AlphaFoldDB" id="A0A3N4MHP5"/>
<proteinExistence type="predicted"/>
<dbReference type="Gene3D" id="2.60.120.1440">
    <property type="match status" value="1"/>
</dbReference>
<organism evidence="3 4">
    <name type="scientific">Chitinophaga barathri</name>
    <dbReference type="NCBI Taxonomy" id="1647451"/>
    <lineage>
        <taxon>Bacteria</taxon>
        <taxon>Pseudomonadati</taxon>
        <taxon>Bacteroidota</taxon>
        <taxon>Chitinophagia</taxon>
        <taxon>Chitinophagales</taxon>
        <taxon>Chitinophagaceae</taxon>
        <taxon>Chitinophaga</taxon>
    </lineage>
</organism>
<keyword evidence="4" id="KW-1185">Reference proteome</keyword>
<dbReference type="InterPro" id="IPR032508">
    <property type="entry name" value="FecR_C"/>
</dbReference>
<name>A0A3N4MHP5_9BACT</name>
<dbReference type="InterPro" id="IPR012373">
    <property type="entry name" value="Ferrdict_sens_TM"/>
</dbReference>
<dbReference type="OrthoDB" id="1099963at2"/>